<reference evidence="2 3" key="1">
    <citation type="journal article" date="2012" name="Stand. Genomic Sci.">
        <title>Complete genome sequence of Terriglobus saanensis type strain SP1PR4(T), an Acidobacteria from tundra soil.</title>
        <authorList>
            <person name="Rawat S.R."/>
            <person name="Mannisto M.K."/>
            <person name="Starovoytov V."/>
            <person name="Goodwin L."/>
            <person name="Nolan M."/>
            <person name="Hauser L."/>
            <person name="Land M."/>
            <person name="Davenport K.W."/>
            <person name="Woyke T."/>
            <person name="Haggblom M.M."/>
        </authorList>
    </citation>
    <scope>NUCLEOTIDE SEQUENCE</scope>
    <source>
        <strain evidence="3">ATCC BAA-1853 / DSM 23119 / SP1PR4</strain>
    </source>
</reference>
<keyword evidence="3" id="KW-1185">Reference proteome</keyword>
<dbReference type="STRING" id="401053.AciPR4_2450"/>
<feature type="domain" description="Cupin type-2" evidence="1">
    <location>
        <begin position="46"/>
        <end position="110"/>
    </location>
</feature>
<dbReference type="Pfam" id="PF07883">
    <property type="entry name" value="Cupin_2"/>
    <property type="match status" value="1"/>
</dbReference>
<dbReference type="AlphaFoldDB" id="E8UZF0"/>
<dbReference type="Gene3D" id="2.60.120.10">
    <property type="entry name" value="Jelly Rolls"/>
    <property type="match status" value="1"/>
</dbReference>
<dbReference type="InterPro" id="IPR053146">
    <property type="entry name" value="QDO-like"/>
</dbReference>
<dbReference type="SUPFAM" id="SSF51182">
    <property type="entry name" value="RmlC-like cupins"/>
    <property type="match status" value="1"/>
</dbReference>
<dbReference type="Proteomes" id="UP000006844">
    <property type="component" value="Chromosome"/>
</dbReference>
<dbReference type="HOGENOM" id="CLU_103066_3_2_0"/>
<dbReference type="PANTHER" id="PTHR36440">
    <property type="entry name" value="PUTATIVE (AFU_ORTHOLOGUE AFUA_8G07350)-RELATED"/>
    <property type="match status" value="1"/>
</dbReference>
<name>E8UZF0_TERSS</name>
<protein>
    <submittedName>
        <fullName evidence="2">Cupin 2 conserved barrel domain protein</fullName>
    </submittedName>
</protein>
<evidence type="ECO:0000259" key="1">
    <source>
        <dbReference type="Pfam" id="PF07883"/>
    </source>
</evidence>
<sequence>MSENSSDLKAFKRAPSVENSKWYKGILITQLASEKETGGDYDLTVTYARRGTEPPPHVHSRENEFFYVLEGELTAYVGKEIFQVEAGAGLFMPRGVPHAVRSKSPETRLLVLITPGGFMHAINEMAAPAEKLEIPADDAVTYASGNLENTMKIFEKYGIHLLMPEEIAQEMPAYPMPRVSGSN</sequence>
<dbReference type="KEGG" id="tsa:AciPR4_2450"/>
<organism evidence="2 3">
    <name type="scientific">Terriglobus saanensis (strain ATCC BAA-1853 / DSM 23119 / SP1PR4)</name>
    <dbReference type="NCBI Taxonomy" id="401053"/>
    <lineage>
        <taxon>Bacteria</taxon>
        <taxon>Pseudomonadati</taxon>
        <taxon>Acidobacteriota</taxon>
        <taxon>Terriglobia</taxon>
        <taxon>Terriglobales</taxon>
        <taxon>Acidobacteriaceae</taxon>
        <taxon>Terriglobus</taxon>
    </lineage>
</organism>
<accession>E8UZF0</accession>
<dbReference type="eggNOG" id="COG0662">
    <property type="taxonomic scope" value="Bacteria"/>
</dbReference>
<evidence type="ECO:0000313" key="2">
    <source>
        <dbReference type="EMBL" id="ADV83230.1"/>
    </source>
</evidence>
<dbReference type="OrthoDB" id="9794183at2"/>
<dbReference type="InterPro" id="IPR013096">
    <property type="entry name" value="Cupin_2"/>
</dbReference>
<dbReference type="InterPro" id="IPR011051">
    <property type="entry name" value="RmlC_Cupin_sf"/>
</dbReference>
<dbReference type="RefSeq" id="WP_013568963.1">
    <property type="nucleotide sequence ID" value="NC_014963.1"/>
</dbReference>
<dbReference type="InterPro" id="IPR014710">
    <property type="entry name" value="RmlC-like_jellyroll"/>
</dbReference>
<dbReference type="PANTHER" id="PTHR36440:SF1">
    <property type="entry name" value="PUTATIVE (AFU_ORTHOLOGUE AFUA_8G07350)-RELATED"/>
    <property type="match status" value="1"/>
</dbReference>
<proteinExistence type="predicted"/>
<evidence type="ECO:0000313" key="3">
    <source>
        <dbReference type="Proteomes" id="UP000006844"/>
    </source>
</evidence>
<dbReference type="EMBL" id="CP002467">
    <property type="protein sequence ID" value="ADV83230.1"/>
    <property type="molecule type" value="Genomic_DNA"/>
</dbReference>
<gene>
    <name evidence="2" type="ordered locus">AciPR4_2450</name>
</gene>